<evidence type="ECO:0000256" key="5">
    <source>
        <dbReference type="ARBA" id="ARBA00022989"/>
    </source>
</evidence>
<dbReference type="PRINTS" id="PR00812">
    <property type="entry name" value="BCTERIALGSPF"/>
</dbReference>
<evidence type="ECO:0000256" key="1">
    <source>
        <dbReference type="ARBA" id="ARBA00004651"/>
    </source>
</evidence>
<keyword evidence="4 7" id="KW-0812">Transmembrane</keyword>
<evidence type="ECO:0000256" key="7">
    <source>
        <dbReference type="SAM" id="Phobius"/>
    </source>
</evidence>
<feature type="transmembrane region" description="Helical" evidence="7">
    <location>
        <begin position="215"/>
        <end position="235"/>
    </location>
</feature>
<evidence type="ECO:0000256" key="3">
    <source>
        <dbReference type="ARBA" id="ARBA00022475"/>
    </source>
</evidence>
<name>A0ABT9JTI5_9PROT</name>
<dbReference type="Pfam" id="PF00482">
    <property type="entry name" value="T2SSF"/>
    <property type="match status" value="2"/>
</dbReference>
<evidence type="ECO:0000313" key="10">
    <source>
        <dbReference type="Proteomes" id="UP001225906"/>
    </source>
</evidence>
<feature type="transmembrane region" description="Helical" evidence="7">
    <location>
        <begin position="370"/>
        <end position="391"/>
    </location>
</feature>
<dbReference type="EMBL" id="JAVCAP010000015">
    <property type="protein sequence ID" value="MDP8567863.1"/>
    <property type="molecule type" value="Genomic_DNA"/>
</dbReference>
<evidence type="ECO:0000256" key="4">
    <source>
        <dbReference type="ARBA" id="ARBA00022692"/>
    </source>
</evidence>
<dbReference type="InterPro" id="IPR003004">
    <property type="entry name" value="GspF/PilC"/>
</dbReference>
<dbReference type="Gene3D" id="1.20.81.30">
    <property type="entry name" value="Type II secretion system (T2SS), domain F"/>
    <property type="match status" value="2"/>
</dbReference>
<reference evidence="10" key="1">
    <citation type="journal article" date="2019" name="Int. J. Syst. Evol. Microbiol.">
        <title>The Global Catalogue of Microorganisms (GCM) 10K type strain sequencing project: providing services to taxonomists for standard genome sequencing and annotation.</title>
        <authorList>
            <consortium name="The Broad Institute Genomics Platform"/>
            <consortium name="The Broad Institute Genome Sequencing Center for Infectious Disease"/>
            <person name="Wu L."/>
            <person name="Ma J."/>
        </authorList>
    </citation>
    <scope>NUCLEOTIDE SEQUENCE [LARGE SCALE GENOMIC DNA]</scope>
    <source>
        <strain evidence="10">VKM B-3159</strain>
    </source>
</reference>
<keyword evidence="3" id="KW-1003">Cell membrane</keyword>
<feature type="transmembrane region" description="Helical" evidence="7">
    <location>
        <begin position="163"/>
        <end position="185"/>
    </location>
</feature>
<accession>A0ABT9JTI5</accession>
<evidence type="ECO:0000259" key="8">
    <source>
        <dbReference type="Pfam" id="PF00482"/>
    </source>
</evidence>
<feature type="domain" description="Type II secretion system protein GspF" evidence="8">
    <location>
        <begin position="63"/>
        <end position="186"/>
    </location>
</feature>
<organism evidence="9 10">
    <name type="scientific">Methylophilus aquaticus</name>
    <dbReference type="NCBI Taxonomy" id="1971610"/>
    <lineage>
        <taxon>Bacteria</taxon>
        <taxon>Pseudomonadati</taxon>
        <taxon>Pseudomonadota</taxon>
        <taxon>Betaproteobacteria</taxon>
        <taxon>Nitrosomonadales</taxon>
        <taxon>Methylophilaceae</taxon>
        <taxon>Methylophilus</taxon>
    </lineage>
</organism>
<evidence type="ECO:0000256" key="2">
    <source>
        <dbReference type="ARBA" id="ARBA00005745"/>
    </source>
</evidence>
<dbReference type="InterPro" id="IPR042094">
    <property type="entry name" value="T2SS_GspF_sf"/>
</dbReference>
<sequence>MKHYRYSAIDLQGRHVRGWMMAESEQALAGLLLQQGRELLTARVSTRQRKIAVSEKWHLLIVFCSQLEQLLQAGVPLLQALEELATHSDHSVFSSALQTLHHALQSGKLLSQAMQQQPVVFPPLVCQLVAAGERTGQLPEILGHLSHTLQWQAELRSQVRRGLIYPALLCVMVGLAAGVMLTFLVPQMAGFLNSLGQTLPWSTRTLLALSSGIKAYGLVMLIFIPLISVIVTTVIQRSSTWMLRADKLQLHLPVVGKLLHQLALARLCRYLGLMYQTGIPLLQALQWCQPLLNNRWMALALSTVEQRVHAGAGLASSFAEVGCFSPLMIRMIKIGETTGALDKTLKQLSAIYDHEVQQQLHTLLRLLEPVLTIILGAMLLFLMAAVMLPVYDSFSSIHY</sequence>
<evidence type="ECO:0000256" key="6">
    <source>
        <dbReference type="ARBA" id="ARBA00023136"/>
    </source>
</evidence>
<comment type="similarity">
    <text evidence="2">Belongs to the GSP F family.</text>
</comment>
<dbReference type="Proteomes" id="UP001225906">
    <property type="component" value="Unassembled WGS sequence"/>
</dbReference>
<dbReference type="PANTHER" id="PTHR30012">
    <property type="entry name" value="GENERAL SECRETION PATHWAY PROTEIN"/>
    <property type="match status" value="1"/>
</dbReference>
<keyword evidence="6 7" id="KW-0472">Membrane</keyword>
<protein>
    <submittedName>
        <fullName evidence="9">Type II secretion system F family protein</fullName>
    </submittedName>
</protein>
<comment type="subcellular location">
    <subcellularLocation>
        <location evidence="1">Cell membrane</location>
        <topology evidence="1">Multi-pass membrane protein</topology>
    </subcellularLocation>
</comment>
<evidence type="ECO:0000313" key="9">
    <source>
        <dbReference type="EMBL" id="MDP8567863.1"/>
    </source>
</evidence>
<gene>
    <name evidence="9" type="ORF">Q9291_08365</name>
</gene>
<dbReference type="InterPro" id="IPR018076">
    <property type="entry name" value="T2SS_GspF_dom"/>
</dbReference>
<proteinExistence type="inferred from homology"/>
<keyword evidence="5 7" id="KW-1133">Transmembrane helix</keyword>
<keyword evidence="10" id="KW-1185">Reference proteome</keyword>
<dbReference type="RefSeq" id="WP_306389586.1">
    <property type="nucleotide sequence ID" value="NZ_JAVCAP010000015.1"/>
</dbReference>
<feature type="domain" description="Type II secretion system protein GspF" evidence="8">
    <location>
        <begin position="268"/>
        <end position="389"/>
    </location>
</feature>
<comment type="caution">
    <text evidence="9">The sequence shown here is derived from an EMBL/GenBank/DDBJ whole genome shotgun (WGS) entry which is preliminary data.</text>
</comment>
<dbReference type="PANTHER" id="PTHR30012:SF0">
    <property type="entry name" value="TYPE II SECRETION SYSTEM PROTEIN F-RELATED"/>
    <property type="match status" value="1"/>
</dbReference>